<name>A0A5A4U891_ESCAL</name>
<feature type="domain" description="Glycosyltransferase 2-like" evidence="1">
    <location>
        <begin position="11"/>
        <end position="169"/>
    </location>
</feature>
<dbReference type="PANTHER" id="PTHR22916">
    <property type="entry name" value="GLYCOSYLTRANSFERASE"/>
    <property type="match status" value="1"/>
</dbReference>
<evidence type="ECO:0000313" key="2">
    <source>
        <dbReference type="EMBL" id="BBM62850.1"/>
    </source>
</evidence>
<sequence>MKMLNYKPLVSVLIPVYNAEKYIERSLNSIINQTYKNLEIIIINDGSTDRTLDIIRTFTDKRITVVNNEKNLKLIKTLNLGLNLCNGKYIARMDSDDISDPERISKQVEYLEYNEKCVACGSQVRYFSEDGKTKRFQFIAPENSNDILSRMYISSPMCHPSVMFRRDVILNNNLEFNKNYPDAEDYHFWYLLSKYGELHNLQEQLLNYRLSKTQITQTYNKIQRDSSEKIRALIFKDDCGFDANSENISSKEMKKLLQIASIKPGILVYFLKMRRKVDYLYLRIFMRSMFRNGLLNFAVVLKHTMRII</sequence>
<accession>A0A5A4U891</accession>
<dbReference type="RefSeq" id="WP_098401046.1">
    <property type="nucleotide sequence ID" value="NZ_BJWV01000048.1"/>
</dbReference>
<reference evidence="2" key="1">
    <citation type="submission" date="2019-07" db="EMBL/GenBank/DDBJ databases">
        <title>Overview of O-antigen diversity of Escherichia albertii, an emerging enteropathogen; genetic structure, serology, and development of O-genotyping method.</title>
        <authorList>
            <person name="Ooka T."/>
            <person name="Seto K."/>
            <person name="Ogura Y."/>
            <person name="Iguchi A."/>
            <person name="Imura N."/>
            <person name="Honda M."/>
            <person name="Etoh Y."/>
            <person name="Ikeda T."/>
            <person name="Sugitani W."/>
            <person name="Konno T."/>
            <person name="Kawano K."/>
            <person name="Kudo Y."/>
            <person name="Murakami K."/>
            <person name="Hayashi T."/>
            <person name="Nishi J."/>
        </authorList>
    </citation>
    <scope>NUCLEOTIDE SEQUENCE</scope>
    <source>
        <strain evidence="2">Q16-2 al</strain>
    </source>
</reference>
<dbReference type="Gene3D" id="3.90.550.10">
    <property type="entry name" value="Spore Coat Polysaccharide Biosynthesis Protein SpsA, Chain A"/>
    <property type="match status" value="1"/>
</dbReference>
<dbReference type="Pfam" id="PF00535">
    <property type="entry name" value="Glycos_transf_2"/>
    <property type="match status" value="1"/>
</dbReference>
<proteinExistence type="predicted"/>
<dbReference type="CDD" id="cd00761">
    <property type="entry name" value="Glyco_tranf_GTA_type"/>
    <property type="match status" value="1"/>
</dbReference>
<dbReference type="InterPro" id="IPR001173">
    <property type="entry name" value="Glyco_trans_2-like"/>
</dbReference>
<dbReference type="AlphaFoldDB" id="A0A5A4U891"/>
<keyword evidence="2" id="KW-0808">Transferase</keyword>
<protein>
    <submittedName>
        <fullName evidence="2">Predicted glycosyltransferase family 2</fullName>
    </submittedName>
</protein>
<dbReference type="SUPFAM" id="SSF53448">
    <property type="entry name" value="Nucleotide-diphospho-sugar transferases"/>
    <property type="match status" value="1"/>
</dbReference>
<evidence type="ECO:0000259" key="1">
    <source>
        <dbReference type="Pfam" id="PF00535"/>
    </source>
</evidence>
<dbReference type="InterPro" id="IPR029044">
    <property type="entry name" value="Nucleotide-diphossugar_trans"/>
</dbReference>
<dbReference type="EMBL" id="LC494340">
    <property type="protein sequence ID" value="BBM62850.1"/>
    <property type="molecule type" value="Genomic_DNA"/>
</dbReference>
<organism evidence="2">
    <name type="scientific">Escherichia albertii</name>
    <dbReference type="NCBI Taxonomy" id="208962"/>
    <lineage>
        <taxon>Bacteria</taxon>
        <taxon>Pseudomonadati</taxon>
        <taxon>Pseudomonadota</taxon>
        <taxon>Gammaproteobacteria</taxon>
        <taxon>Enterobacterales</taxon>
        <taxon>Enterobacteriaceae</taxon>
        <taxon>Escherichia</taxon>
    </lineage>
</organism>
<dbReference type="GO" id="GO:0016758">
    <property type="term" value="F:hexosyltransferase activity"/>
    <property type="evidence" value="ECO:0007669"/>
    <property type="project" value="UniProtKB-ARBA"/>
</dbReference>
<dbReference type="PANTHER" id="PTHR22916:SF3">
    <property type="entry name" value="UDP-GLCNAC:BETAGAL BETA-1,3-N-ACETYLGLUCOSAMINYLTRANSFERASE-LIKE PROTEIN 1"/>
    <property type="match status" value="1"/>
</dbReference>